<feature type="region of interest" description="Disordered" evidence="3">
    <location>
        <begin position="1"/>
        <end position="26"/>
    </location>
</feature>
<dbReference type="SUPFAM" id="SSF50891">
    <property type="entry name" value="Cyclophilin-like"/>
    <property type="match status" value="1"/>
</dbReference>
<dbReference type="InterPro" id="IPR029000">
    <property type="entry name" value="Cyclophilin-like_dom_sf"/>
</dbReference>
<organism evidence="6 7">
    <name type="scientific">Pseudonocardia sediminis</name>
    <dbReference type="NCBI Taxonomy" id="1397368"/>
    <lineage>
        <taxon>Bacteria</taxon>
        <taxon>Bacillati</taxon>
        <taxon>Actinomycetota</taxon>
        <taxon>Actinomycetes</taxon>
        <taxon>Pseudonocardiales</taxon>
        <taxon>Pseudonocardiaceae</taxon>
        <taxon>Pseudonocardia</taxon>
    </lineage>
</organism>
<dbReference type="EC" id="5.2.1.8" evidence="2"/>
<evidence type="ECO:0000256" key="1">
    <source>
        <dbReference type="ARBA" id="ARBA00002388"/>
    </source>
</evidence>
<dbReference type="PANTHER" id="PTHR45625">
    <property type="entry name" value="PEPTIDYL-PROLYL CIS-TRANS ISOMERASE-RELATED"/>
    <property type="match status" value="1"/>
</dbReference>
<evidence type="ECO:0000313" key="7">
    <source>
        <dbReference type="Proteomes" id="UP000291591"/>
    </source>
</evidence>
<comment type="caution">
    <text evidence="6">The sequence shown here is derived from an EMBL/GenBank/DDBJ whole genome shotgun (WGS) entry which is preliminary data.</text>
</comment>
<accession>A0A4Q7UVY9</accession>
<keyword evidence="7" id="KW-1185">Reference proteome</keyword>
<sequence length="276" mass="28178">MRREAAKRKLANQQAHRAERARKRKRTATIASIATVVVVVVAVIAVFALTGNGSSTDTEAAAPPPANGPDTSGLPVAPLPTRPTALPASVNCTYTPGEQAAKPVNPPANGPVSTQGQVPATLDTSAGAVGLTLNRALAPCAVNSFVSLVKQGYLNDTPCHRLTTGEGLQVLQCGDPTGIGTGGPGYKFDDEVFEGLKYGRGMLAMANSGPNTNGSQFFMIFGDAQLPPNYSVFGSIDAGGLATLDKIAKAGDDSVNGPGDGKPNVPVTIRSATVQA</sequence>
<keyword evidence="2 6" id="KW-0413">Isomerase</keyword>
<evidence type="ECO:0000256" key="2">
    <source>
        <dbReference type="RuleBase" id="RU363019"/>
    </source>
</evidence>
<evidence type="ECO:0000256" key="3">
    <source>
        <dbReference type="SAM" id="MobiDB-lite"/>
    </source>
</evidence>
<dbReference type="Gene3D" id="2.40.100.10">
    <property type="entry name" value="Cyclophilin-like"/>
    <property type="match status" value="1"/>
</dbReference>
<feature type="compositionally biased region" description="Basic residues" evidence="3">
    <location>
        <begin position="1"/>
        <end position="10"/>
    </location>
</feature>
<gene>
    <name evidence="6" type="ORF">EV383_3046</name>
</gene>
<dbReference type="PANTHER" id="PTHR45625:SF3">
    <property type="entry name" value="PEPTIDYL-PROLYL CIS-TRANS ISOMERASE B-RELATED"/>
    <property type="match status" value="1"/>
</dbReference>
<evidence type="ECO:0000313" key="6">
    <source>
        <dbReference type="EMBL" id="RZT86157.1"/>
    </source>
</evidence>
<evidence type="ECO:0000259" key="5">
    <source>
        <dbReference type="PROSITE" id="PS50072"/>
    </source>
</evidence>
<dbReference type="PRINTS" id="PR00153">
    <property type="entry name" value="CSAPPISMRASE"/>
</dbReference>
<dbReference type="CDD" id="cd00317">
    <property type="entry name" value="cyclophilin"/>
    <property type="match status" value="1"/>
</dbReference>
<keyword evidence="4" id="KW-0812">Transmembrane</keyword>
<dbReference type="Proteomes" id="UP000291591">
    <property type="component" value="Unassembled WGS sequence"/>
</dbReference>
<dbReference type="EMBL" id="SHKL01000001">
    <property type="protein sequence ID" value="RZT86157.1"/>
    <property type="molecule type" value="Genomic_DNA"/>
</dbReference>
<name>A0A4Q7UVY9_PSEST</name>
<reference evidence="6 7" key="1">
    <citation type="submission" date="2019-02" db="EMBL/GenBank/DDBJ databases">
        <title>Sequencing the genomes of 1000 actinobacteria strains.</title>
        <authorList>
            <person name="Klenk H.-P."/>
        </authorList>
    </citation>
    <scope>NUCLEOTIDE SEQUENCE [LARGE SCALE GENOMIC DNA]</scope>
    <source>
        <strain evidence="6 7">DSM 45779</strain>
    </source>
</reference>
<protein>
    <recommendedName>
        <fullName evidence="2">Peptidyl-prolyl cis-trans isomerase</fullName>
        <shortName evidence="2">PPIase</shortName>
        <ecNumber evidence="2">5.2.1.8</ecNumber>
    </recommendedName>
</protein>
<dbReference type="PROSITE" id="PS50072">
    <property type="entry name" value="CSA_PPIASE_2"/>
    <property type="match status" value="1"/>
</dbReference>
<dbReference type="InterPro" id="IPR002130">
    <property type="entry name" value="Cyclophilin-type_PPIase_dom"/>
</dbReference>
<dbReference type="InterPro" id="IPR044666">
    <property type="entry name" value="Cyclophilin_A-like"/>
</dbReference>
<comment type="catalytic activity">
    <reaction evidence="2">
        <text>[protein]-peptidylproline (omega=180) = [protein]-peptidylproline (omega=0)</text>
        <dbReference type="Rhea" id="RHEA:16237"/>
        <dbReference type="Rhea" id="RHEA-COMP:10747"/>
        <dbReference type="Rhea" id="RHEA-COMP:10748"/>
        <dbReference type="ChEBI" id="CHEBI:83833"/>
        <dbReference type="ChEBI" id="CHEBI:83834"/>
        <dbReference type="EC" id="5.2.1.8"/>
    </reaction>
</comment>
<dbReference type="Pfam" id="PF00160">
    <property type="entry name" value="Pro_isomerase"/>
    <property type="match status" value="1"/>
</dbReference>
<keyword evidence="4" id="KW-0472">Membrane</keyword>
<comment type="function">
    <text evidence="1 2">PPIases accelerate the folding of proteins. It catalyzes the cis-trans isomerization of proline imidic peptide bonds in oligopeptides.</text>
</comment>
<feature type="transmembrane region" description="Helical" evidence="4">
    <location>
        <begin position="27"/>
        <end position="49"/>
    </location>
</feature>
<dbReference type="GO" id="GO:0003755">
    <property type="term" value="F:peptidyl-prolyl cis-trans isomerase activity"/>
    <property type="evidence" value="ECO:0007669"/>
    <property type="project" value="UniProtKB-UniRule"/>
</dbReference>
<keyword evidence="2" id="KW-0697">Rotamase</keyword>
<comment type="similarity">
    <text evidence="2">Belongs to the cyclophilin-type PPIase family.</text>
</comment>
<keyword evidence="4" id="KW-1133">Transmembrane helix</keyword>
<proteinExistence type="inferred from homology"/>
<feature type="domain" description="PPIase cyclophilin-type" evidence="5">
    <location>
        <begin position="123"/>
        <end position="274"/>
    </location>
</feature>
<feature type="region of interest" description="Disordered" evidence="3">
    <location>
        <begin position="54"/>
        <end position="115"/>
    </location>
</feature>
<evidence type="ECO:0000256" key="4">
    <source>
        <dbReference type="SAM" id="Phobius"/>
    </source>
</evidence>
<dbReference type="AlphaFoldDB" id="A0A4Q7UVY9"/>